<dbReference type="BioCyc" id="DPIE1322246:BN4_RS12800-MONOMER"/>
<dbReference type="HOGENOM" id="CLU_042529_11_4_7"/>
<dbReference type="Proteomes" id="UP000011724">
    <property type="component" value="Chromosome"/>
</dbReference>
<dbReference type="PROSITE" id="PS51352">
    <property type="entry name" value="THIOREDOXIN_2"/>
    <property type="match status" value="1"/>
</dbReference>
<dbReference type="EMBL" id="FO203427">
    <property type="protein sequence ID" value="CCH49784.1"/>
    <property type="molecule type" value="Genomic_DNA"/>
</dbReference>
<dbReference type="Gene3D" id="3.40.30.10">
    <property type="entry name" value="Glutaredoxin"/>
    <property type="match status" value="1"/>
</dbReference>
<dbReference type="PANTHER" id="PTHR42852:SF17">
    <property type="entry name" value="THIOREDOXIN-LIKE PROTEIN HI_1115"/>
    <property type="match status" value="1"/>
</dbReference>
<dbReference type="InterPro" id="IPR050553">
    <property type="entry name" value="Thioredoxin_ResA/DsbE_sf"/>
</dbReference>
<dbReference type="OrthoDB" id="9813820at2"/>
<dbReference type="SUPFAM" id="SSF52833">
    <property type="entry name" value="Thioredoxin-like"/>
    <property type="match status" value="1"/>
</dbReference>
<dbReference type="KEGG" id="dpi:BN4_12549"/>
<reference evidence="5" key="2">
    <citation type="journal article" date="2013" name="Stand. Genomic Sci.">
        <title>Complete genome sequence of Desulfocapsa sulfexigens, a marine deltaproteobacterium specialized in disproportionating inorganic sulfur compounds.</title>
        <authorList>
            <person name="Finster K.W."/>
            <person name="Kjeldsen K.U."/>
            <person name="Kube M."/>
            <person name="Reinhardt R."/>
            <person name="Mussmann M."/>
            <person name="Amann R."/>
            <person name="Schreiber L."/>
        </authorList>
    </citation>
    <scope>NUCLEOTIDE SEQUENCE [LARGE SCALE GENOMIC DNA]</scope>
    <source>
        <strain evidence="5">DSM 10523 / SB164P1</strain>
    </source>
</reference>
<feature type="chain" id="PRO_5004019423" evidence="2">
    <location>
        <begin position="27"/>
        <end position="170"/>
    </location>
</feature>
<proteinExistence type="predicted"/>
<evidence type="ECO:0000256" key="1">
    <source>
        <dbReference type="ARBA" id="ARBA00023284"/>
    </source>
</evidence>
<feature type="signal peptide" evidence="2">
    <location>
        <begin position="1"/>
        <end position="26"/>
    </location>
</feature>
<dbReference type="InterPro" id="IPR012336">
    <property type="entry name" value="Thioredoxin-like_fold"/>
</dbReference>
<gene>
    <name evidence="4" type="ordered locus">BN4_12549</name>
</gene>
<keyword evidence="1" id="KW-0676">Redox-active center</keyword>
<evidence type="ECO:0000256" key="2">
    <source>
        <dbReference type="SAM" id="SignalP"/>
    </source>
</evidence>
<dbReference type="InterPro" id="IPR017937">
    <property type="entry name" value="Thioredoxin_CS"/>
</dbReference>
<dbReference type="InterPro" id="IPR036249">
    <property type="entry name" value="Thioredoxin-like_sf"/>
</dbReference>
<dbReference type="PANTHER" id="PTHR42852">
    <property type="entry name" value="THIOL:DISULFIDE INTERCHANGE PROTEIN DSBE"/>
    <property type="match status" value="1"/>
</dbReference>
<dbReference type="AlphaFoldDB" id="M1WRV1"/>
<dbReference type="PATRIC" id="fig|879567.3.peg.2733"/>
<protein>
    <submittedName>
        <fullName evidence="4">Alkyl hydroperoxide reductase/ Thiol specific antioxidant/ Mal allergen</fullName>
    </submittedName>
</protein>
<dbReference type="RefSeq" id="WP_015415827.1">
    <property type="nucleotide sequence ID" value="NC_020409.1"/>
</dbReference>
<accession>M1WRV1</accession>
<sequence>MNNLKRLSTIFLFSLFLVACSGGSPAEGEPNSKDEGATGGEFQHMGVSELETYLTANQGKPTLMFFWTTWCPSCKQEIPEMEALAKSHGDSVNVIAVSLDEKVEALETFFEKRKIDLPVYIGDEELARQFGIEAIPTLVMFDKSGKQVFAKPGVFPHAMLKSMAEELAGK</sequence>
<name>M1WRV1_PSEP2</name>
<dbReference type="PROSITE" id="PS00194">
    <property type="entry name" value="THIOREDOXIN_1"/>
    <property type="match status" value="1"/>
</dbReference>
<feature type="domain" description="Thioredoxin" evidence="3">
    <location>
        <begin position="23"/>
        <end position="169"/>
    </location>
</feature>
<evidence type="ECO:0000259" key="3">
    <source>
        <dbReference type="PROSITE" id="PS51352"/>
    </source>
</evidence>
<dbReference type="Pfam" id="PF13905">
    <property type="entry name" value="Thioredoxin_8"/>
    <property type="match status" value="1"/>
</dbReference>
<keyword evidence="2" id="KW-0732">Signal</keyword>
<evidence type="ECO:0000313" key="4">
    <source>
        <dbReference type="EMBL" id="CCH49784.1"/>
    </source>
</evidence>
<dbReference type="InterPro" id="IPR013766">
    <property type="entry name" value="Thioredoxin_domain"/>
</dbReference>
<evidence type="ECO:0000313" key="5">
    <source>
        <dbReference type="Proteomes" id="UP000011724"/>
    </source>
</evidence>
<dbReference type="CDD" id="cd02966">
    <property type="entry name" value="TlpA_like_family"/>
    <property type="match status" value="1"/>
</dbReference>
<keyword evidence="5" id="KW-1185">Reference proteome</keyword>
<reference evidence="4 5" key="1">
    <citation type="journal article" date="2013" name="PLoS ONE">
        <title>The first genomic and proteomic characterization of a deep-sea sulfate reducer: insights into the piezophilic lifestyle of Desulfovibrio piezophilus.</title>
        <authorList>
            <person name="Pradel N."/>
            <person name="Ji B."/>
            <person name="Gimenez G."/>
            <person name="Talla E."/>
            <person name="Lenoble P."/>
            <person name="Garel M."/>
            <person name="Tamburini C."/>
            <person name="Fourquet P."/>
            <person name="Lebrun R."/>
            <person name="Bertin P."/>
            <person name="Denis Y."/>
            <person name="Pophillat M."/>
            <person name="Barbe V."/>
            <person name="Ollivier B."/>
            <person name="Dolla A."/>
        </authorList>
    </citation>
    <scope>NUCLEOTIDE SEQUENCE [LARGE SCALE GENOMIC DNA]</scope>
    <source>
        <strain evidence="5">DSM 10523 / SB164P1</strain>
    </source>
</reference>
<dbReference type="eggNOG" id="COG0526">
    <property type="taxonomic scope" value="Bacteria"/>
</dbReference>
<dbReference type="PROSITE" id="PS51257">
    <property type="entry name" value="PROKAR_LIPOPROTEIN"/>
    <property type="match status" value="1"/>
</dbReference>
<organism evidence="4 5">
    <name type="scientific">Pseudodesulfovibrio piezophilus (strain DSM 21447 / JCM 15486 / C1TLV30)</name>
    <name type="common">Desulfovibrio piezophilus</name>
    <dbReference type="NCBI Taxonomy" id="1322246"/>
    <lineage>
        <taxon>Bacteria</taxon>
        <taxon>Pseudomonadati</taxon>
        <taxon>Thermodesulfobacteriota</taxon>
        <taxon>Desulfovibrionia</taxon>
        <taxon>Desulfovibrionales</taxon>
        <taxon>Desulfovibrionaceae</taxon>
    </lineage>
</organism>
<dbReference type="STRING" id="1322246.BN4_12549"/>